<keyword evidence="1" id="KW-1133">Transmembrane helix</keyword>
<dbReference type="RefSeq" id="WP_073009985.1">
    <property type="nucleotide sequence ID" value="NZ_FRBW01000001.1"/>
</dbReference>
<protein>
    <submittedName>
        <fullName evidence="2">Multidrug resistance efflux pump</fullName>
    </submittedName>
</protein>
<sequence length="415" mass="45337">MLEVLFCSLFTIFPDYLFRRFVQGKRIGREITIYSVWYELRYGIVTCVMLTLSLITLIFYFHPATTSATLYFRTVPILPETAGRVVEIMVPPGLEARVKAGDPIVRLDDSVEKAAVLAAERQVSEIDADIALATNELLVANAQVGQAEASLKQATDELNTKVELQQRNADVVTRREVEKLQTAVDARQSVVDAAIAQQKLAETKINVALPANRQTAVAKLEQAQASLAKKTIYAGVDGTVTQFTIRKGDVVSPVMRPGGILIPDDAGRQRVFAGFNQIEAQVIQPGMAGEITCPSLPFTIIPVVVTGVQFYLASGQISATERLIDAANPTMTQGSITTMLEPVYEGGFDRLPPGSRCAANLYTNNYDRLENDKDLGLGTYVFLHVVDTVGLVHAILLRSQSLLMPLRTLVLSGDH</sequence>
<dbReference type="EMBL" id="FRBW01000001">
    <property type="protein sequence ID" value="SHL67252.1"/>
    <property type="molecule type" value="Genomic_DNA"/>
</dbReference>
<dbReference type="Gene3D" id="2.40.50.100">
    <property type="match status" value="1"/>
</dbReference>
<dbReference type="Gene3D" id="1.10.287.470">
    <property type="entry name" value="Helix hairpin bin"/>
    <property type="match status" value="1"/>
</dbReference>
<feature type="transmembrane region" description="Helical" evidence="1">
    <location>
        <begin position="40"/>
        <end position="61"/>
    </location>
</feature>
<organism evidence="2 3">
    <name type="scientific">Roseibium suaedae</name>
    <dbReference type="NCBI Taxonomy" id="735517"/>
    <lineage>
        <taxon>Bacteria</taxon>
        <taxon>Pseudomonadati</taxon>
        <taxon>Pseudomonadota</taxon>
        <taxon>Alphaproteobacteria</taxon>
        <taxon>Hyphomicrobiales</taxon>
        <taxon>Stappiaceae</taxon>
        <taxon>Roseibium</taxon>
    </lineage>
</organism>
<dbReference type="STRING" id="735517.SAMN05444272_1180"/>
<dbReference type="AlphaFoldDB" id="A0A1M7CJ04"/>
<gene>
    <name evidence="2" type="ORF">SAMN05444272_1180</name>
</gene>
<keyword evidence="3" id="KW-1185">Reference proteome</keyword>
<keyword evidence="1" id="KW-0812">Transmembrane</keyword>
<evidence type="ECO:0000313" key="2">
    <source>
        <dbReference type="EMBL" id="SHL67252.1"/>
    </source>
</evidence>
<evidence type="ECO:0000256" key="1">
    <source>
        <dbReference type="SAM" id="Phobius"/>
    </source>
</evidence>
<accession>A0A1M7CJ04</accession>
<evidence type="ECO:0000313" key="3">
    <source>
        <dbReference type="Proteomes" id="UP000186002"/>
    </source>
</evidence>
<name>A0A1M7CJ04_9HYPH</name>
<keyword evidence="1" id="KW-0472">Membrane</keyword>
<reference evidence="2 3" key="1">
    <citation type="submission" date="2016-11" db="EMBL/GenBank/DDBJ databases">
        <authorList>
            <person name="Jaros S."/>
            <person name="Januszkiewicz K."/>
            <person name="Wedrychowicz H."/>
        </authorList>
    </citation>
    <scope>NUCLEOTIDE SEQUENCE [LARGE SCALE GENOMIC DNA]</scope>
    <source>
        <strain evidence="2 3">DSM 22153</strain>
    </source>
</reference>
<proteinExistence type="predicted"/>
<dbReference type="PANTHER" id="PTHR30367:SF12">
    <property type="entry name" value="P-HYDROXYBENZOIC ACID EFFLUX PUMP SUBUNIT AAEA"/>
    <property type="match status" value="1"/>
</dbReference>
<dbReference type="PANTHER" id="PTHR30367">
    <property type="entry name" value="P-HYDROXYBENZOIC ACID EFFLUX PUMP SUBUNIT AAEA-RELATED"/>
    <property type="match status" value="1"/>
</dbReference>
<dbReference type="InterPro" id="IPR050393">
    <property type="entry name" value="MFP_Efflux_Pump"/>
</dbReference>
<dbReference type="Proteomes" id="UP000186002">
    <property type="component" value="Unassembled WGS sequence"/>
</dbReference>
<dbReference type="OrthoDB" id="7929252at2"/>